<dbReference type="Gene3D" id="1.10.287.1260">
    <property type="match status" value="1"/>
</dbReference>
<dbReference type="PANTHER" id="PTHR30566:SF25">
    <property type="entry name" value="INNER MEMBRANE PROTEIN"/>
    <property type="match status" value="1"/>
</dbReference>
<gene>
    <name evidence="7" type="ORF">SAMN04515678_11360</name>
</gene>
<evidence type="ECO:0000259" key="6">
    <source>
        <dbReference type="Pfam" id="PF00924"/>
    </source>
</evidence>
<evidence type="ECO:0000256" key="1">
    <source>
        <dbReference type="ARBA" id="ARBA00004370"/>
    </source>
</evidence>
<organism evidence="7 8">
    <name type="scientific">Roseivivax sediminis</name>
    <dbReference type="NCBI Taxonomy" id="936889"/>
    <lineage>
        <taxon>Bacteria</taxon>
        <taxon>Pseudomonadati</taxon>
        <taxon>Pseudomonadota</taxon>
        <taxon>Alphaproteobacteria</taxon>
        <taxon>Rhodobacterales</taxon>
        <taxon>Roseobacteraceae</taxon>
        <taxon>Roseivivax</taxon>
    </lineage>
</organism>
<dbReference type="InterPro" id="IPR010920">
    <property type="entry name" value="LSM_dom_sf"/>
</dbReference>
<reference evidence="7 8" key="1">
    <citation type="submission" date="2016-10" db="EMBL/GenBank/DDBJ databases">
        <authorList>
            <person name="Varghese N."/>
            <person name="Submissions S."/>
        </authorList>
    </citation>
    <scope>NUCLEOTIDE SEQUENCE [LARGE SCALE GENOMIC DNA]</scope>
    <source>
        <strain evidence="8">YIM D21,KCTC 23444,ACCC 10710</strain>
    </source>
</reference>
<keyword evidence="3 5" id="KW-1133">Transmembrane helix</keyword>
<dbReference type="SUPFAM" id="SSF50182">
    <property type="entry name" value="Sm-like ribonucleoproteins"/>
    <property type="match status" value="1"/>
</dbReference>
<keyword evidence="2 5" id="KW-0812">Transmembrane</keyword>
<feature type="transmembrane region" description="Helical" evidence="5">
    <location>
        <begin position="263"/>
        <end position="289"/>
    </location>
</feature>
<evidence type="ECO:0000313" key="7">
    <source>
        <dbReference type="EMBL" id="SFE66089.1"/>
    </source>
</evidence>
<protein>
    <submittedName>
        <fullName evidence="7">Small-conductance mechanosensitive channel</fullName>
    </submittedName>
</protein>
<feature type="transmembrane region" description="Helical" evidence="5">
    <location>
        <begin position="374"/>
        <end position="396"/>
    </location>
</feature>
<accession>A0A1I2CCM1</accession>
<feature type="domain" description="Mechanosensitive ion channel MscS" evidence="6">
    <location>
        <begin position="398"/>
        <end position="464"/>
    </location>
</feature>
<dbReference type="AlphaFoldDB" id="A0A1I2CCM1"/>
<evidence type="ECO:0000256" key="3">
    <source>
        <dbReference type="ARBA" id="ARBA00022989"/>
    </source>
</evidence>
<dbReference type="Pfam" id="PF00924">
    <property type="entry name" value="MS_channel_2nd"/>
    <property type="match status" value="1"/>
</dbReference>
<proteinExistence type="predicted"/>
<feature type="transmembrane region" description="Helical" evidence="5">
    <location>
        <begin position="350"/>
        <end position="368"/>
    </location>
</feature>
<evidence type="ECO:0000313" key="8">
    <source>
        <dbReference type="Proteomes" id="UP000325289"/>
    </source>
</evidence>
<dbReference type="InterPro" id="IPR006685">
    <property type="entry name" value="MscS_channel_2nd"/>
</dbReference>
<evidence type="ECO:0000256" key="2">
    <source>
        <dbReference type="ARBA" id="ARBA00022692"/>
    </source>
</evidence>
<evidence type="ECO:0000256" key="4">
    <source>
        <dbReference type="ARBA" id="ARBA00023136"/>
    </source>
</evidence>
<feature type="transmembrane region" description="Helical" evidence="5">
    <location>
        <begin position="221"/>
        <end position="242"/>
    </location>
</feature>
<dbReference type="GO" id="GO:0008381">
    <property type="term" value="F:mechanosensitive monoatomic ion channel activity"/>
    <property type="evidence" value="ECO:0007669"/>
    <property type="project" value="UniProtKB-ARBA"/>
</dbReference>
<feature type="transmembrane region" description="Helical" evidence="5">
    <location>
        <begin position="295"/>
        <end position="316"/>
    </location>
</feature>
<dbReference type="Gene3D" id="2.30.30.60">
    <property type="match status" value="1"/>
</dbReference>
<dbReference type="EMBL" id="FOMS01000013">
    <property type="protein sequence ID" value="SFE66089.1"/>
    <property type="molecule type" value="Genomic_DNA"/>
</dbReference>
<comment type="subcellular location">
    <subcellularLocation>
        <location evidence="1">Membrane</location>
    </subcellularLocation>
</comment>
<dbReference type="GO" id="GO:0016020">
    <property type="term" value="C:membrane"/>
    <property type="evidence" value="ECO:0007669"/>
    <property type="project" value="UniProtKB-SubCell"/>
</dbReference>
<name>A0A1I2CCM1_9RHOB</name>
<sequence length="571" mass="63020">MCTALLDPGRRRYISPHMRPIIFVLTCLALLLPVAAGAQQNAATTSWYEVEALNRGLGPAPVDLDRTTPQSTVESFLSLGRASRFEEAAHLLDLAGWPEDEQEEYGPRIAREFFTVIDRKVVVNWYQLLDRPDALDAQAASDSAMAGQPRRSLLMALVELDGRPISLRLNRMKVPDADPVWVISRQTVDNVPALYEAYGPSRLEAWLPDPLRTRAFWGLRWWEVIGLPLVIGLSVGLGRLTYRVMSRGLGRTRRDSGSDSFLVALRPPVILAVVASTLAICTQNVFLFSGRIDTLLSPLIAIGFVTATIWAIINVADAFMDRLISFDGDALTATGEGQERKREKATKVAAIRRGMIVVVVVAGAGIILREANLMNTLGFSLLASAGAFTLVLAFAARNMLSNVMASMQIALNQSARIGDKIVYDGHLCSVERIHFTYVQLREWTGKRIVVPVVDFADEPFENWTMRDPALIGEVRLRLAHDADVAALRRRYYEVLDGLDTDEEKALEVDRGVYVAGHDVFGQEVLFMVPCADPNSAWPRICEVRERILAAAAELATEAHPIFPKVSAMDAG</sequence>
<keyword evidence="8" id="KW-1185">Reference proteome</keyword>
<dbReference type="PANTHER" id="PTHR30566">
    <property type="entry name" value="YNAI-RELATED MECHANOSENSITIVE ION CHANNEL"/>
    <property type="match status" value="1"/>
</dbReference>
<evidence type="ECO:0000256" key="5">
    <source>
        <dbReference type="SAM" id="Phobius"/>
    </source>
</evidence>
<dbReference type="Proteomes" id="UP000325289">
    <property type="component" value="Unassembled WGS sequence"/>
</dbReference>
<keyword evidence="4 5" id="KW-0472">Membrane</keyword>
<dbReference type="InterPro" id="IPR023408">
    <property type="entry name" value="MscS_beta-dom_sf"/>
</dbReference>